<dbReference type="EMBL" id="OZ035823">
    <property type="protein sequence ID" value="CAL1568408.1"/>
    <property type="molecule type" value="Genomic_DNA"/>
</dbReference>
<proteinExistence type="predicted"/>
<evidence type="ECO:0008006" key="5">
    <source>
        <dbReference type="Google" id="ProtNLM"/>
    </source>
</evidence>
<evidence type="ECO:0000256" key="1">
    <source>
        <dbReference type="ARBA" id="ARBA00022703"/>
    </source>
</evidence>
<keyword evidence="4" id="KW-1185">Reference proteome</keyword>
<sequence length="281" mass="31776">MATGRVEIHDPLNSHHGTDHTDQSTHTEGMVEFRILMAYAQRRRPKDLTKPLDQDNNNTQNGFKIIGGSIKSEDITAEKKKKKKIKFWKRLSKALTCFTPQTKDELPSRQGADSAPFRNDVHHEEDVEDVASRLAEISAEISFVLPETDIETDSEDDEVEKVIGLLLRDAGDRLYERELKDTNIAALLGNYTFFERVILSLLVRMGLSKNSEKVDPEESAKSQIAVACEATTRLSVLDTLPMTRLMSHGATFLNMHFSSWAEQHGGYEKAFDSEEEDDEVH</sequence>
<gene>
    <name evidence="3" type="ORF">KC01_LOCUS1032</name>
</gene>
<dbReference type="GO" id="GO:0006915">
    <property type="term" value="P:apoptotic process"/>
    <property type="evidence" value="ECO:0007669"/>
    <property type="project" value="UniProtKB-KW"/>
</dbReference>
<dbReference type="GO" id="GO:2001236">
    <property type="term" value="P:regulation of extrinsic apoptotic signaling pathway"/>
    <property type="evidence" value="ECO:0007669"/>
    <property type="project" value="TreeGrafter"/>
</dbReference>
<reference evidence="3 4" key="1">
    <citation type="submission" date="2024-04" db="EMBL/GenBank/DDBJ databases">
        <authorList>
            <person name="Waldvogel A.-M."/>
            <person name="Schoenle A."/>
        </authorList>
    </citation>
    <scope>NUCLEOTIDE SEQUENCE [LARGE SCALE GENOMIC DNA]</scope>
</reference>
<accession>A0AAV2IT54</accession>
<evidence type="ECO:0000256" key="2">
    <source>
        <dbReference type="SAM" id="MobiDB-lite"/>
    </source>
</evidence>
<organism evidence="3 4">
    <name type="scientific">Knipowitschia caucasica</name>
    <name type="common">Caucasian dwarf goby</name>
    <name type="synonym">Pomatoschistus caucasicus</name>
    <dbReference type="NCBI Taxonomy" id="637954"/>
    <lineage>
        <taxon>Eukaryota</taxon>
        <taxon>Metazoa</taxon>
        <taxon>Chordata</taxon>
        <taxon>Craniata</taxon>
        <taxon>Vertebrata</taxon>
        <taxon>Euteleostomi</taxon>
        <taxon>Actinopterygii</taxon>
        <taxon>Neopterygii</taxon>
        <taxon>Teleostei</taxon>
        <taxon>Neoteleostei</taxon>
        <taxon>Acanthomorphata</taxon>
        <taxon>Gobiaria</taxon>
        <taxon>Gobiiformes</taxon>
        <taxon>Gobioidei</taxon>
        <taxon>Gobiidae</taxon>
        <taxon>Gobiinae</taxon>
        <taxon>Knipowitschia</taxon>
    </lineage>
</organism>
<dbReference type="AlphaFoldDB" id="A0AAV2IT54"/>
<name>A0AAV2IT54_KNICA</name>
<dbReference type="PANTHER" id="PTHR14965:SF1">
    <property type="entry name" value="APOPTOSIS FACILITATOR BCL-2-LIKE PROTEIN 14"/>
    <property type="match status" value="1"/>
</dbReference>
<protein>
    <recommendedName>
        <fullName evidence="5">Apoptosis facilitator Bcl-2-like protein 14</fullName>
    </recommendedName>
</protein>
<dbReference type="Proteomes" id="UP001497482">
    <property type="component" value="Chromosome 1"/>
</dbReference>
<evidence type="ECO:0000313" key="4">
    <source>
        <dbReference type="Proteomes" id="UP001497482"/>
    </source>
</evidence>
<dbReference type="PANTHER" id="PTHR14965">
    <property type="entry name" value="SI:CH73-248E21.1"/>
    <property type="match status" value="1"/>
</dbReference>
<evidence type="ECO:0000313" key="3">
    <source>
        <dbReference type="EMBL" id="CAL1568408.1"/>
    </source>
</evidence>
<keyword evidence="1" id="KW-0053">Apoptosis</keyword>
<feature type="region of interest" description="Disordered" evidence="2">
    <location>
        <begin position="1"/>
        <end position="26"/>
    </location>
</feature>